<dbReference type="PIRSF" id="PIRSF006078">
    <property type="entry name" value="GlxK"/>
    <property type="match status" value="1"/>
</dbReference>
<sequence length="378" mass="38128">MVHGNPGVVLAPDKFKGSLSAPRVAEALAAGIHRVLPAADIRLLPVADGGDGTVDAFVAAGWEPVPLTVFGPTGEPVSTSYAVHDGTAVIELATATGLERLPGGRLDPLRAGTHGLGLAIRHALDHGIRSVVLGLGGSASTDGGAGMLQALGLRILDADGREIPSGGAALVEAVRVDRSGLHPALAETSVTLASDVDHPLLGTRGAAAVFGPQKGADPGQIAVLETGLRRWAELIGPEFADRPGGGAAGGTGFGAMAVLGAVARSGIELILDLIDFHTLVRDAALVVTGEGSLDEQSLHGKAPIGVCTAARTAGVPVVAVAGRCLLDAERLREAGFTACYPLSALEPDPARSMARAAELLSELGFRIATDHLVGSTAR</sequence>
<dbReference type="EMBL" id="WEGI01000005">
    <property type="protein sequence ID" value="MQY27207.1"/>
    <property type="molecule type" value="Genomic_DNA"/>
</dbReference>
<keyword evidence="2 4" id="KW-0808">Transferase</keyword>
<comment type="similarity">
    <text evidence="1 4">Belongs to the glycerate kinase type-1 family.</text>
</comment>
<accession>A0A7K0DND9</accession>
<evidence type="ECO:0000313" key="5">
    <source>
        <dbReference type="EMBL" id="MQY27207.1"/>
    </source>
</evidence>
<dbReference type="Pfam" id="PF02595">
    <property type="entry name" value="Gly_kinase"/>
    <property type="match status" value="1"/>
</dbReference>
<evidence type="ECO:0000256" key="4">
    <source>
        <dbReference type="PIRNR" id="PIRNR006078"/>
    </source>
</evidence>
<dbReference type="InterPro" id="IPR018197">
    <property type="entry name" value="Glycerate_kinase_RE-like"/>
</dbReference>
<dbReference type="NCBIfam" id="TIGR00045">
    <property type="entry name" value="glycerate kinase"/>
    <property type="match status" value="1"/>
</dbReference>
<evidence type="ECO:0000256" key="2">
    <source>
        <dbReference type="ARBA" id="ARBA00022679"/>
    </source>
</evidence>
<keyword evidence="3 4" id="KW-0418">Kinase</keyword>
<organism evidence="5 6">
    <name type="scientific">Nocardia aurantia</name>
    <dbReference type="NCBI Taxonomy" id="2585199"/>
    <lineage>
        <taxon>Bacteria</taxon>
        <taxon>Bacillati</taxon>
        <taxon>Actinomycetota</taxon>
        <taxon>Actinomycetes</taxon>
        <taxon>Mycobacteriales</taxon>
        <taxon>Nocardiaceae</taxon>
        <taxon>Nocardia</taxon>
    </lineage>
</organism>
<dbReference type="Gene3D" id="3.40.50.10350">
    <property type="entry name" value="Glycerate kinase, domain 1"/>
    <property type="match status" value="1"/>
</dbReference>
<gene>
    <name evidence="5" type="primary">glxK</name>
    <name evidence="5" type="ORF">NRB56_27890</name>
</gene>
<dbReference type="Gene3D" id="3.90.1510.10">
    <property type="entry name" value="Glycerate kinase, domain 2"/>
    <property type="match status" value="1"/>
</dbReference>
<evidence type="ECO:0000256" key="3">
    <source>
        <dbReference type="ARBA" id="ARBA00022777"/>
    </source>
</evidence>
<name>A0A7K0DND9_9NOCA</name>
<dbReference type="GO" id="GO:0008887">
    <property type="term" value="F:glycerate kinase activity"/>
    <property type="evidence" value="ECO:0007669"/>
    <property type="project" value="UniProtKB-UniRule"/>
</dbReference>
<dbReference type="EC" id="2.7.1.31" evidence="5"/>
<reference evidence="5 6" key="1">
    <citation type="submission" date="2019-10" db="EMBL/GenBank/DDBJ databases">
        <title>Nocardia macrotermitis sp. nov. and Nocardia aurantia sp. nov., isolated from the gut of fungus growing-termite Macrotermes natalensis.</title>
        <authorList>
            <person name="Benndorf R."/>
            <person name="Schwitalla J."/>
            <person name="Martin K."/>
            <person name="De Beer W."/>
            <person name="Kaster A.-K."/>
            <person name="Vollmers J."/>
            <person name="Poulsen M."/>
            <person name="Beemelmanns C."/>
        </authorList>
    </citation>
    <scope>NUCLEOTIDE SEQUENCE [LARGE SCALE GENOMIC DNA]</scope>
    <source>
        <strain evidence="5 6">RB56</strain>
    </source>
</reference>
<proteinExistence type="inferred from homology"/>
<keyword evidence="6" id="KW-1185">Reference proteome</keyword>
<dbReference type="RefSeq" id="WP_153341966.1">
    <property type="nucleotide sequence ID" value="NZ_WEGI01000005.1"/>
</dbReference>
<protein>
    <submittedName>
        <fullName evidence="5">Glycerate 3-kinase</fullName>
        <ecNumber evidence="5">2.7.1.31</ecNumber>
    </submittedName>
</protein>
<dbReference type="PANTHER" id="PTHR21599">
    <property type="entry name" value="GLYCERATE KINASE"/>
    <property type="match status" value="1"/>
</dbReference>
<dbReference type="Proteomes" id="UP000431401">
    <property type="component" value="Unassembled WGS sequence"/>
</dbReference>
<comment type="caution">
    <text evidence="5">The sequence shown here is derived from an EMBL/GenBank/DDBJ whole genome shotgun (WGS) entry which is preliminary data.</text>
</comment>
<dbReference type="InterPro" id="IPR036129">
    <property type="entry name" value="Glycerate_kinase_sf"/>
</dbReference>
<dbReference type="GO" id="GO:0031388">
    <property type="term" value="P:organic acid phosphorylation"/>
    <property type="evidence" value="ECO:0007669"/>
    <property type="project" value="UniProtKB-UniRule"/>
</dbReference>
<dbReference type="OrthoDB" id="9774290at2"/>
<dbReference type="InterPro" id="IPR004381">
    <property type="entry name" value="Glycerate_kinase"/>
</dbReference>
<evidence type="ECO:0000256" key="1">
    <source>
        <dbReference type="ARBA" id="ARBA00006284"/>
    </source>
</evidence>
<dbReference type="InterPro" id="IPR018193">
    <property type="entry name" value="Glyc_kinase_flavodox-like_fold"/>
</dbReference>
<evidence type="ECO:0000313" key="6">
    <source>
        <dbReference type="Proteomes" id="UP000431401"/>
    </source>
</evidence>
<dbReference type="SUPFAM" id="SSF110738">
    <property type="entry name" value="Glycerate kinase I"/>
    <property type="match status" value="1"/>
</dbReference>
<dbReference type="AlphaFoldDB" id="A0A7K0DND9"/>
<dbReference type="PANTHER" id="PTHR21599:SF0">
    <property type="entry name" value="GLYCERATE KINASE"/>
    <property type="match status" value="1"/>
</dbReference>